<dbReference type="GO" id="GO:0009975">
    <property type="term" value="F:cyclase activity"/>
    <property type="evidence" value="ECO:0007669"/>
    <property type="project" value="TreeGrafter"/>
</dbReference>
<evidence type="ECO:0000256" key="8">
    <source>
        <dbReference type="SAM" id="Phobius"/>
    </source>
</evidence>
<evidence type="ECO:0000313" key="11">
    <source>
        <dbReference type="Proteomes" id="UP001055439"/>
    </source>
</evidence>
<evidence type="ECO:0000256" key="5">
    <source>
        <dbReference type="ARBA" id="ARBA00023163"/>
    </source>
</evidence>
<feature type="compositionally biased region" description="Polar residues" evidence="7">
    <location>
        <begin position="685"/>
        <end position="701"/>
    </location>
</feature>
<dbReference type="InterPro" id="IPR021369">
    <property type="entry name" value="DUF2985"/>
</dbReference>
<dbReference type="GO" id="GO:0003700">
    <property type="term" value="F:DNA-binding transcription factor activity"/>
    <property type="evidence" value="ECO:0007669"/>
    <property type="project" value="InterPro"/>
</dbReference>
<dbReference type="SUPFAM" id="SSF118290">
    <property type="entry name" value="WRKY DNA-binding domain"/>
    <property type="match status" value="2"/>
</dbReference>
<dbReference type="GO" id="GO:0051762">
    <property type="term" value="P:sesquiterpene biosynthetic process"/>
    <property type="evidence" value="ECO:0007669"/>
    <property type="project" value="TreeGrafter"/>
</dbReference>
<accession>A0A9E7KB11</accession>
<keyword evidence="2" id="KW-0677">Repeat</keyword>
<feature type="region of interest" description="Disordered" evidence="7">
    <location>
        <begin position="661"/>
        <end position="725"/>
    </location>
</feature>
<dbReference type="PANTHER" id="PTHR31045">
    <property type="entry name" value="PLAC8 FAMILY PROTEIN-RELATED"/>
    <property type="match status" value="1"/>
</dbReference>
<feature type="compositionally biased region" description="Low complexity" evidence="7">
    <location>
        <begin position="502"/>
        <end position="522"/>
    </location>
</feature>
<dbReference type="InterPro" id="IPR036576">
    <property type="entry name" value="WRKY_dom_sf"/>
</dbReference>
<organism evidence="10 11">
    <name type="scientific">Musa troglodytarum</name>
    <name type="common">fe'i banana</name>
    <dbReference type="NCBI Taxonomy" id="320322"/>
    <lineage>
        <taxon>Eukaryota</taxon>
        <taxon>Viridiplantae</taxon>
        <taxon>Streptophyta</taxon>
        <taxon>Embryophyta</taxon>
        <taxon>Tracheophyta</taxon>
        <taxon>Spermatophyta</taxon>
        <taxon>Magnoliopsida</taxon>
        <taxon>Liliopsida</taxon>
        <taxon>Zingiberales</taxon>
        <taxon>Musaceae</taxon>
        <taxon>Musa</taxon>
    </lineage>
</organism>
<dbReference type="SMART" id="SM00774">
    <property type="entry name" value="WRKY"/>
    <property type="match status" value="2"/>
</dbReference>
<gene>
    <name evidence="10" type="ORF">MUK42_03791</name>
</gene>
<dbReference type="EMBL" id="CP097508">
    <property type="protein sequence ID" value="URE10654.1"/>
    <property type="molecule type" value="Genomic_DNA"/>
</dbReference>
<name>A0A9E7KB11_9LILI</name>
<feature type="region of interest" description="Disordered" evidence="7">
    <location>
        <begin position="427"/>
        <end position="522"/>
    </location>
</feature>
<feature type="domain" description="WRKY" evidence="9">
    <location>
        <begin position="705"/>
        <end position="763"/>
    </location>
</feature>
<keyword evidence="8" id="KW-1133">Transmembrane helix</keyword>
<dbReference type="InterPro" id="IPR006461">
    <property type="entry name" value="PLAC_motif_containing"/>
</dbReference>
<feature type="transmembrane region" description="Helical" evidence="8">
    <location>
        <begin position="350"/>
        <end position="369"/>
    </location>
</feature>
<dbReference type="NCBIfam" id="TIGR01571">
    <property type="entry name" value="A_thal_Cys_rich"/>
    <property type="match status" value="1"/>
</dbReference>
<evidence type="ECO:0000256" key="6">
    <source>
        <dbReference type="ARBA" id="ARBA00023242"/>
    </source>
</evidence>
<proteinExistence type="predicted"/>
<protein>
    <recommendedName>
        <fullName evidence="9">WRKY domain-containing protein</fullName>
    </recommendedName>
</protein>
<keyword evidence="4" id="KW-0238">DNA-binding</keyword>
<feature type="domain" description="WRKY" evidence="9">
    <location>
        <begin position="852"/>
        <end position="917"/>
    </location>
</feature>
<feature type="region of interest" description="Disordered" evidence="7">
    <location>
        <begin position="754"/>
        <end position="836"/>
    </location>
</feature>
<evidence type="ECO:0000259" key="9">
    <source>
        <dbReference type="PROSITE" id="PS50811"/>
    </source>
</evidence>
<feature type="transmembrane region" description="Helical" evidence="8">
    <location>
        <begin position="248"/>
        <end position="266"/>
    </location>
</feature>
<feature type="transmembrane region" description="Helical" evidence="8">
    <location>
        <begin position="116"/>
        <end position="140"/>
    </location>
</feature>
<keyword evidence="6" id="KW-0539">Nucleus</keyword>
<dbReference type="GO" id="GO:0043565">
    <property type="term" value="F:sequence-specific DNA binding"/>
    <property type="evidence" value="ECO:0007669"/>
    <property type="project" value="InterPro"/>
</dbReference>
<comment type="subcellular location">
    <subcellularLocation>
        <location evidence="1">Nucleus</location>
    </subcellularLocation>
</comment>
<feature type="compositionally biased region" description="Pro residues" evidence="7">
    <location>
        <begin position="492"/>
        <end position="501"/>
    </location>
</feature>
<evidence type="ECO:0000256" key="1">
    <source>
        <dbReference type="ARBA" id="ARBA00004123"/>
    </source>
</evidence>
<feature type="compositionally biased region" description="Low complexity" evidence="7">
    <location>
        <begin position="766"/>
        <end position="779"/>
    </location>
</feature>
<feature type="transmembrane region" description="Helical" evidence="8">
    <location>
        <begin position="317"/>
        <end position="338"/>
    </location>
</feature>
<keyword evidence="5" id="KW-0804">Transcription</keyword>
<dbReference type="Pfam" id="PF11204">
    <property type="entry name" value="DUF2985"/>
    <property type="match status" value="1"/>
</dbReference>
<evidence type="ECO:0000256" key="4">
    <source>
        <dbReference type="ARBA" id="ARBA00023125"/>
    </source>
</evidence>
<keyword evidence="8" id="KW-0472">Membrane</keyword>
<dbReference type="InterPro" id="IPR003657">
    <property type="entry name" value="WRKY_dom"/>
</dbReference>
<dbReference type="Pfam" id="PF03106">
    <property type="entry name" value="WRKY"/>
    <property type="match status" value="2"/>
</dbReference>
<feature type="transmembrane region" description="Helical" evidence="8">
    <location>
        <begin position="210"/>
        <end position="236"/>
    </location>
</feature>
<keyword evidence="11" id="KW-1185">Reference proteome</keyword>
<dbReference type="OrthoDB" id="5065855at2759"/>
<evidence type="ECO:0000256" key="7">
    <source>
        <dbReference type="SAM" id="MobiDB-lite"/>
    </source>
</evidence>
<dbReference type="AlphaFoldDB" id="A0A9E7KB11"/>
<evidence type="ECO:0000256" key="3">
    <source>
        <dbReference type="ARBA" id="ARBA00023015"/>
    </source>
</evidence>
<dbReference type="FunFam" id="2.20.25.80:FF:000001">
    <property type="entry name" value="WRKY transcription factor 33"/>
    <property type="match status" value="1"/>
</dbReference>
<sequence length="1026" mass="113655">MASSTNTGGGDERESCTAQAAPQLGEYRIGIPPLQETLLDPSKSSSPSTDHWLKQLRLSSPLGILRQTLDQREETSLSVPSPAGIRRRFHVRFFRKIDCSCLFATCRDWMRNPMNIALLIWLICVGVSATMLGLLLLGLLNDAFPTKSLRNHWIEINNQVLNALFTLMSVYQHPTLFHQLVMLCRWSSEDVTELRKVYCKDGGYRPHEWAHMAVVLLLLHATCFAQYILCGLYWAYARRQRPESLEDFFFGLGLAAPVFAALYTVYSPLGSESNSISMSDEESQCRKHGPKMYDQRSAVSEPKWVGGLFDRLGFGNMYVHTVTFLLLCAAPFWIFNIASLNIHDYVIGDVVGIAGVVLCAFGLLYGGYWRIQMRRRFKLPGDRFCLGSASLTDYVKWMLCWSCSLAQEVRTGSFYEVEDDSLFSKHQCEGETQNSEGGCEDAAVPGEEMTPPIPPLIQLQDVVGEDNDGDTVPIAHLLRSPPRNPTHRPRRAPPPPPPPPRSSSSTMASSTASFETSASSRQRADAFSFAPASFSELLSAGDPGDDYSFRGFSDSFGSDAVGLPKFKSTPPPSLPLSPLPISSSSYFAIPAGLSPTELLDSPVLLSSSIFPSPTTGSFVSQAFNWRASYPQGIKDEDNSYGDFSFQTQAITGTTEAPSFLPSSAPIPSEHHQQPWMQARADGSRSLESNSAHCAQPVQTLQRRSDDGYNWRKYGQKQVKGSKNPRSYYKCTYPNCPTKKKVERSVDGQITEIVYKGTHNHPKPQSNRRNSAARVSAASEANEHSLIESAATPENSSISFGDDDLEISKPGADELDEDEPDAKRWKECGEGEGGAAAGNRTVREPRVVVQTMSDIDILDDGYRWRKYGQKVVKGNPNPRSYYKCTTLGCPVRKHVERASHDLRAVITTYEGKHNHDVPAARGSGAQLLSRPTSDIINNNNNNSSSSSNNFNMAIRPSASESHQFQMVNDSVFTGRSDGFSGFAGYDNSMSSYMNIQQQQQQQRQTDGAFVKAKEEQRDETFFKSLLC</sequence>
<reference evidence="10" key="1">
    <citation type="submission" date="2022-05" db="EMBL/GenBank/DDBJ databases">
        <title>The Musa troglodytarum L. genome provides insights into the mechanism of non-climacteric behaviour and enrichment of carotenoids.</title>
        <authorList>
            <person name="Wang J."/>
        </authorList>
    </citation>
    <scope>NUCLEOTIDE SEQUENCE</scope>
    <source>
        <tissue evidence="10">Leaf</tissue>
    </source>
</reference>
<dbReference type="GO" id="GO:0005634">
    <property type="term" value="C:nucleus"/>
    <property type="evidence" value="ECO:0007669"/>
    <property type="project" value="UniProtKB-SubCell"/>
</dbReference>
<evidence type="ECO:0000313" key="10">
    <source>
        <dbReference type="EMBL" id="URE10654.1"/>
    </source>
</evidence>
<dbReference type="Proteomes" id="UP001055439">
    <property type="component" value="Chromosome 6"/>
</dbReference>
<dbReference type="Gene3D" id="2.20.25.80">
    <property type="entry name" value="WRKY domain"/>
    <property type="match status" value="2"/>
</dbReference>
<keyword evidence="3" id="KW-0805">Transcription regulation</keyword>
<dbReference type="PANTHER" id="PTHR31045:SF23">
    <property type="entry name" value="OS01G0825900 PROTEIN"/>
    <property type="match status" value="1"/>
</dbReference>
<evidence type="ECO:0000256" key="2">
    <source>
        <dbReference type="ARBA" id="ARBA00022737"/>
    </source>
</evidence>
<dbReference type="PROSITE" id="PS50811">
    <property type="entry name" value="WRKY"/>
    <property type="match status" value="2"/>
</dbReference>
<dbReference type="FunFam" id="2.20.25.80:FF:000006">
    <property type="entry name" value="WRKY transcription factor"/>
    <property type="match status" value="1"/>
</dbReference>
<keyword evidence="8" id="KW-0812">Transmembrane</keyword>